<protein>
    <recommendedName>
        <fullName evidence="1">Dienelactone hydrolase domain-containing protein</fullName>
    </recommendedName>
</protein>
<organism evidence="2 3">
    <name type="scientific">Bonamia ostreae</name>
    <dbReference type="NCBI Taxonomy" id="126728"/>
    <lineage>
        <taxon>Eukaryota</taxon>
        <taxon>Sar</taxon>
        <taxon>Rhizaria</taxon>
        <taxon>Endomyxa</taxon>
        <taxon>Ascetosporea</taxon>
        <taxon>Haplosporida</taxon>
        <taxon>Bonamia</taxon>
    </lineage>
</organism>
<dbReference type="PANTHER" id="PTHR46623">
    <property type="entry name" value="CARBOXYMETHYLENEBUTENOLIDASE-RELATED"/>
    <property type="match status" value="1"/>
</dbReference>
<dbReference type="InterPro" id="IPR002925">
    <property type="entry name" value="Dienelactn_hydro"/>
</dbReference>
<keyword evidence="3" id="KW-1185">Reference proteome</keyword>
<comment type="caution">
    <text evidence="2">The sequence shown here is derived from an EMBL/GenBank/DDBJ whole genome shotgun (WGS) entry which is preliminary data.</text>
</comment>
<sequence>MAKAATKLINITSKNKKGILPGYLTTQGSNSSAPGVVVIQEWWGVNQQIKDQATNWFHSKGYTTLVPDLYRGEVAEDFETAGHLMNTLDWKGAIEDIQASVDYLKNIAKTPKVGTVGFCMGGALSLASAVHVKNLDCAAVFYGIPSRDLADPKEIKIPLQLHFGQKDDLKGFSSPEDQKNLVERIKEGDFDHSKHETHFDYRAGHAFTNKKRPECYSESDTNLARERLYAFFKRYLDG</sequence>
<proteinExistence type="predicted"/>
<dbReference type="Proteomes" id="UP001439008">
    <property type="component" value="Unassembled WGS sequence"/>
</dbReference>
<dbReference type="InterPro" id="IPR029058">
    <property type="entry name" value="AB_hydrolase_fold"/>
</dbReference>
<dbReference type="Pfam" id="PF01738">
    <property type="entry name" value="DLH"/>
    <property type="match status" value="1"/>
</dbReference>
<dbReference type="EMBL" id="JBDODL010000851">
    <property type="protein sequence ID" value="MES1920766.1"/>
    <property type="molecule type" value="Genomic_DNA"/>
</dbReference>
<dbReference type="SUPFAM" id="SSF53474">
    <property type="entry name" value="alpha/beta-Hydrolases"/>
    <property type="match status" value="1"/>
</dbReference>
<reference evidence="2 3" key="1">
    <citation type="journal article" date="2024" name="BMC Biol.">
        <title>Comparative genomics of Ascetosporea gives new insight into the evolutionary basis for animal parasitism in Rhizaria.</title>
        <authorList>
            <person name="Hiltunen Thoren M."/>
            <person name="Onut-Brannstrom I."/>
            <person name="Alfjorden A."/>
            <person name="Peckova H."/>
            <person name="Swords F."/>
            <person name="Hooper C."/>
            <person name="Holzer A.S."/>
            <person name="Bass D."/>
            <person name="Burki F."/>
        </authorList>
    </citation>
    <scope>NUCLEOTIDE SEQUENCE [LARGE SCALE GENOMIC DNA]</scope>
    <source>
        <strain evidence="2">20-A016</strain>
    </source>
</reference>
<evidence type="ECO:0000259" key="1">
    <source>
        <dbReference type="Pfam" id="PF01738"/>
    </source>
</evidence>
<evidence type="ECO:0000313" key="2">
    <source>
        <dbReference type="EMBL" id="MES1920766.1"/>
    </source>
</evidence>
<evidence type="ECO:0000313" key="3">
    <source>
        <dbReference type="Proteomes" id="UP001439008"/>
    </source>
</evidence>
<dbReference type="Gene3D" id="3.40.50.1820">
    <property type="entry name" value="alpha/beta hydrolase"/>
    <property type="match status" value="1"/>
</dbReference>
<dbReference type="PANTHER" id="PTHR46623:SF6">
    <property type="entry name" value="ALPHA_BETA-HYDROLASES SUPERFAMILY PROTEIN"/>
    <property type="match status" value="1"/>
</dbReference>
<gene>
    <name evidence="2" type="ORF">MHBO_002405</name>
</gene>
<name>A0ABV2AM79_9EUKA</name>
<dbReference type="InterPro" id="IPR051049">
    <property type="entry name" value="Dienelactone_hydrolase-like"/>
</dbReference>
<accession>A0ABV2AM79</accession>
<feature type="domain" description="Dienelactone hydrolase" evidence="1">
    <location>
        <begin position="22"/>
        <end position="236"/>
    </location>
</feature>